<dbReference type="HOGENOM" id="CLU_088914_0_0_14"/>
<dbReference type="RefSeq" id="WP_013610098.1">
    <property type="nucleotide sequence ID" value="NC_015155.1"/>
</dbReference>
<gene>
    <name evidence="1" type="ordered locus">MSU_0735</name>
</gene>
<evidence type="ECO:0000313" key="1">
    <source>
        <dbReference type="EMBL" id="ADX98260.1"/>
    </source>
</evidence>
<organism evidence="1 2">
    <name type="scientific">Mycoplasma suis (strain Illinois)</name>
    <dbReference type="NCBI Taxonomy" id="768700"/>
    <lineage>
        <taxon>Bacteria</taxon>
        <taxon>Bacillati</taxon>
        <taxon>Mycoplasmatota</taxon>
        <taxon>Mollicutes</taxon>
        <taxon>Mycoplasmataceae</taxon>
        <taxon>Mycoplasma</taxon>
    </lineage>
</organism>
<reference evidence="1 2" key="1">
    <citation type="journal article" date="2011" name="J. Bacteriol.">
        <title>Complete genome sequences of two hemotropic Mycoplasmas, Mycoplasma haemofelis strain Ohio2 and Mycoplasma suis strain Illinois.</title>
        <authorList>
            <person name="Messick J.B."/>
            <person name="Santos A.P."/>
            <person name="Guimaraes A.M."/>
        </authorList>
    </citation>
    <scope>NUCLEOTIDE SEQUENCE [LARGE SCALE GENOMIC DNA]</scope>
    <source>
        <strain evidence="1 2">Illinois</strain>
    </source>
</reference>
<proteinExistence type="predicted"/>
<dbReference type="Proteomes" id="UP000007484">
    <property type="component" value="Chromosome"/>
</dbReference>
<keyword evidence="2" id="KW-1185">Reference proteome</keyword>
<evidence type="ECO:0000313" key="2">
    <source>
        <dbReference type="Proteomes" id="UP000007484"/>
    </source>
</evidence>
<protein>
    <submittedName>
        <fullName evidence="1">Uncharacterized protein</fullName>
    </submittedName>
</protein>
<dbReference type="KEGG" id="mss:MSU_0735"/>
<dbReference type="AlphaFoldDB" id="F0QRZ0"/>
<dbReference type="STRING" id="768700.MSU_0735"/>
<dbReference type="EMBL" id="CP002525">
    <property type="protein sequence ID" value="ADX98260.1"/>
    <property type="molecule type" value="Genomic_DNA"/>
</dbReference>
<sequence length="244" mass="28074">MWLAPPLRGGGALVSVVGSEATYGHVSNALSFIGNKFSEWFKSSPQEIVQPQSQQGGQRAWETIRGGFESIWSTIKEFFVVWVKKLQQDLKDIGKFSPYEIQQQQQDVNIPNIDWKVFFNGLFILCHFSYRDVFQVKFGTLLHLLAGLLVDISKWEWNKKSFLEAFEKFNENRRFEKSLAGFLSILIQLDIVGKSMRKLKSLGDSSNGSFPFKYTNLIPINGRNIWWSTYAMKWVNLGGDEKEK</sequence>
<name>F0QRZ0_MYCSL</name>
<accession>F0QRZ0</accession>